<dbReference type="PANTHER" id="PTHR46268">
    <property type="entry name" value="STRESS RESPONSE PROTEIN NHAX"/>
    <property type="match status" value="1"/>
</dbReference>
<dbReference type="SUPFAM" id="SSF52402">
    <property type="entry name" value="Adenine nucleotide alpha hydrolases-like"/>
    <property type="match status" value="1"/>
</dbReference>
<feature type="domain" description="UspA" evidence="2">
    <location>
        <begin position="1"/>
        <end position="149"/>
    </location>
</feature>
<evidence type="ECO:0000313" key="3">
    <source>
        <dbReference type="EMBL" id="KFL30174.1"/>
    </source>
</evidence>
<dbReference type="Pfam" id="PF00582">
    <property type="entry name" value="Usp"/>
    <property type="match status" value="1"/>
</dbReference>
<evidence type="ECO:0000313" key="4">
    <source>
        <dbReference type="Proteomes" id="UP000028981"/>
    </source>
</evidence>
<dbReference type="PRINTS" id="PR01438">
    <property type="entry name" value="UNVRSLSTRESS"/>
</dbReference>
<keyword evidence="4" id="KW-1185">Reference proteome</keyword>
<sequence>MFKSLLIATDGSELGDKAVAAGVELARAHGSKILVLTATDPVATGIGAGGFGTFDAGPIIVQLEEDYAAQAKKLLDDAKAKLDASGIAAETLHVPRHRPADAILEAAAARGIDTIVMGSHGRRGLGRLLLGSQASEVLARSNVPVLIVK</sequence>
<dbReference type="InterPro" id="IPR006015">
    <property type="entry name" value="Universal_stress_UspA"/>
</dbReference>
<dbReference type="CDD" id="cd00293">
    <property type="entry name" value="USP-like"/>
    <property type="match status" value="1"/>
</dbReference>
<dbReference type="InterPro" id="IPR014729">
    <property type="entry name" value="Rossmann-like_a/b/a_fold"/>
</dbReference>
<name>A0A087LZX1_9HYPH</name>
<organism evidence="3 4">
    <name type="scientific">Devosia riboflavina</name>
    <dbReference type="NCBI Taxonomy" id="46914"/>
    <lineage>
        <taxon>Bacteria</taxon>
        <taxon>Pseudomonadati</taxon>
        <taxon>Pseudomonadota</taxon>
        <taxon>Alphaproteobacteria</taxon>
        <taxon>Hyphomicrobiales</taxon>
        <taxon>Devosiaceae</taxon>
        <taxon>Devosia</taxon>
    </lineage>
</organism>
<dbReference type="OrthoDB" id="5564966at2"/>
<dbReference type="InterPro" id="IPR006016">
    <property type="entry name" value="UspA"/>
</dbReference>
<accession>A0A087LZX1</accession>
<evidence type="ECO:0000256" key="1">
    <source>
        <dbReference type="ARBA" id="ARBA00008791"/>
    </source>
</evidence>
<dbReference type="Proteomes" id="UP000028981">
    <property type="component" value="Unassembled WGS sequence"/>
</dbReference>
<protein>
    <recommendedName>
        <fullName evidence="2">UspA domain-containing protein</fullName>
    </recommendedName>
</protein>
<dbReference type="EMBL" id="JQGC01000015">
    <property type="protein sequence ID" value="KFL30174.1"/>
    <property type="molecule type" value="Genomic_DNA"/>
</dbReference>
<dbReference type="PANTHER" id="PTHR46268:SF15">
    <property type="entry name" value="UNIVERSAL STRESS PROTEIN HP_0031"/>
    <property type="match status" value="1"/>
</dbReference>
<gene>
    <name evidence="3" type="ORF">JP75_16420</name>
</gene>
<dbReference type="Gene3D" id="3.40.50.620">
    <property type="entry name" value="HUPs"/>
    <property type="match status" value="1"/>
</dbReference>
<dbReference type="STRING" id="46914.JP75_16420"/>
<comment type="similarity">
    <text evidence="1">Belongs to the universal stress protein A family.</text>
</comment>
<reference evidence="3 4" key="1">
    <citation type="submission" date="2014-08" db="EMBL/GenBank/DDBJ databases">
        <authorList>
            <person name="Hassan Y.I."/>
            <person name="Lepp D."/>
            <person name="Zhou T."/>
        </authorList>
    </citation>
    <scope>NUCLEOTIDE SEQUENCE [LARGE SCALE GENOMIC DNA]</scope>
    <source>
        <strain evidence="3 4">IFO13584</strain>
    </source>
</reference>
<dbReference type="AlphaFoldDB" id="A0A087LZX1"/>
<comment type="caution">
    <text evidence="3">The sequence shown here is derived from an EMBL/GenBank/DDBJ whole genome shotgun (WGS) entry which is preliminary data.</text>
</comment>
<proteinExistence type="inferred from homology"/>
<evidence type="ECO:0000259" key="2">
    <source>
        <dbReference type="Pfam" id="PF00582"/>
    </source>
</evidence>
<dbReference type="RefSeq" id="WP_035084820.1">
    <property type="nucleotide sequence ID" value="NZ_JQGC01000015.1"/>
</dbReference>